<feature type="transmembrane region" description="Helical" evidence="1">
    <location>
        <begin position="62"/>
        <end position="83"/>
    </location>
</feature>
<evidence type="ECO:0000313" key="3">
    <source>
        <dbReference type="Proteomes" id="UP000608754"/>
    </source>
</evidence>
<name>A0A8J7K566_9FLAO</name>
<organism evidence="2 3">
    <name type="scientific">Faecalibacter rhinopitheci</name>
    <dbReference type="NCBI Taxonomy" id="2779678"/>
    <lineage>
        <taxon>Bacteria</taxon>
        <taxon>Pseudomonadati</taxon>
        <taxon>Bacteroidota</taxon>
        <taxon>Flavobacteriia</taxon>
        <taxon>Flavobacteriales</taxon>
        <taxon>Weeksellaceae</taxon>
        <taxon>Faecalibacter</taxon>
    </lineage>
</organism>
<keyword evidence="3" id="KW-1185">Reference proteome</keyword>
<accession>A0A8J7K566</accession>
<evidence type="ECO:0000256" key="1">
    <source>
        <dbReference type="SAM" id="Phobius"/>
    </source>
</evidence>
<dbReference type="EMBL" id="JADGIK010000009">
    <property type="protein sequence ID" value="MBF0598163.1"/>
    <property type="molecule type" value="Genomic_DNA"/>
</dbReference>
<protein>
    <submittedName>
        <fullName evidence="2">Uncharacterized protein</fullName>
    </submittedName>
</protein>
<proteinExistence type="predicted"/>
<evidence type="ECO:0000313" key="2">
    <source>
        <dbReference type="EMBL" id="MBF0598163.1"/>
    </source>
</evidence>
<keyword evidence="1" id="KW-0812">Transmembrane</keyword>
<gene>
    <name evidence="2" type="ORF">IM532_12060</name>
</gene>
<keyword evidence="1" id="KW-0472">Membrane</keyword>
<reference evidence="2" key="1">
    <citation type="submission" date="2020-10" db="EMBL/GenBank/DDBJ databases">
        <authorList>
            <person name="Lu T."/>
            <person name="Wang Q."/>
            <person name="Han X."/>
        </authorList>
    </citation>
    <scope>NUCLEOTIDE SEQUENCE</scope>
    <source>
        <strain evidence="2">WQ 117</strain>
    </source>
</reference>
<dbReference type="RefSeq" id="WP_194183710.1">
    <property type="nucleotide sequence ID" value="NZ_JADGIK010000009.1"/>
</dbReference>
<keyword evidence="1" id="KW-1133">Transmembrane helix</keyword>
<dbReference type="Proteomes" id="UP000608754">
    <property type="component" value="Unassembled WGS sequence"/>
</dbReference>
<sequence>MKPEDSKLSAKENQHLENILDQDYLDFLEQEREVKMDLSFDDFLSITAQNKVKKAKRKKNHIVNIITSIAACSLVGMGIFYSLENTYDYKSQPQIEIINHQLNSEHLIVRSDVETNINIQVEPLKKTNTIVPENIDAKSQKIKNEVIVSMNQPEELVIINGDVITNPEEAEKITLDALKLLATNISKGGEAVNQLKHLSIEL</sequence>
<comment type="caution">
    <text evidence="2">The sequence shown here is derived from an EMBL/GenBank/DDBJ whole genome shotgun (WGS) entry which is preliminary data.</text>
</comment>
<dbReference type="AlphaFoldDB" id="A0A8J7K566"/>